<comment type="similarity">
    <text evidence="1 5">Belongs to the peptidase S8 family.</text>
</comment>
<dbReference type="Pfam" id="PF00082">
    <property type="entry name" value="Peptidase_S8"/>
    <property type="match status" value="1"/>
</dbReference>
<feature type="active site" description="Charge relay system" evidence="5">
    <location>
        <position position="233"/>
    </location>
</feature>
<gene>
    <name evidence="8" type="ORF">GCM10023092_07580</name>
</gene>
<evidence type="ECO:0000256" key="2">
    <source>
        <dbReference type="ARBA" id="ARBA00022670"/>
    </source>
</evidence>
<dbReference type="InterPro" id="IPR000209">
    <property type="entry name" value="Peptidase_S8/S53_dom"/>
</dbReference>
<proteinExistence type="inferred from homology"/>
<dbReference type="EMBL" id="BAABEZ010000004">
    <property type="protein sequence ID" value="GAA4450899.1"/>
    <property type="molecule type" value="Genomic_DNA"/>
</dbReference>
<name>A0ABP8MK10_9BACT</name>
<keyword evidence="9" id="KW-1185">Reference proteome</keyword>
<evidence type="ECO:0000256" key="5">
    <source>
        <dbReference type="PROSITE-ProRule" id="PRU01240"/>
    </source>
</evidence>
<dbReference type="PRINTS" id="PR00723">
    <property type="entry name" value="SUBTILISIN"/>
</dbReference>
<dbReference type="PANTHER" id="PTHR43806:SF67">
    <property type="entry name" value="EGF-LIKE DOMAIN-CONTAINING PROTEIN"/>
    <property type="match status" value="1"/>
</dbReference>
<dbReference type="InterPro" id="IPR036852">
    <property type="entry name" value="Peptidase_S8/S53_dom_sf"/>
</dbReference>
<dbReference type="InterPro" id="IPR015500">
    <property type="entry name" value="Peptidase_S8_subtilisin-rel"/>
</dbReference>
<evidence type="ECO:0000256" key="6">
    <source>
        <dbReference type="SAM" id="SignalP"/>
    </source>
</evidence>
<dbReference type="PANTHER" id="PTHR43806">
    <property type="entry name" value="PEPTIDASE S8"/>
    <property type="match status" value="1"/>
</dbReference>
<evidence type="ECO:0000256" key="1">
    <source>
        <dbReference type="ARBA" id="ARBA00011073"/>
    </source>
</evidence>
<evidence type="ECO:0000256" key="3">
    <source>
        <dbReference type="ARBA" id="ARBA00022801"/>
    </source>
</evidence>
<sequence>MKAFFFTLFLPLAFLLCPAGVFSQAQYAFRVSFTDKHGTAGDLSRPEAFLSARALARRTRLGILIDSADLPVSVTYTDSVLKFTSGVLHTTSRWQNNMVVLLTDTTVVAPLRTRSFVTGAQLIARFASPLHAMPVKDGSGRKDLPTAEKAVSLMKTTGAAYYGDAYDQIHLANGEVLHNKGLRGKGMLIAVLDAGFAGLNTLGGFDSLRSSGRIIDTFNIDYRVPYVDGYSIHGTEVLSTMAGIIPDLFVGTAPDADYALYVTEDNSSEQPFELDNLVAGLERADSVGADVATISLGYNFMSIGTKDASLSLADIDGKTTVAARAANTATAKGMLVVASAGNDGGVSDWGKVLTPGDADSALTCGSVNGSKAVSPTSGRGPNAAGVLKPDVCMMGWPGIVLNSSGTTTAVTGTSIATPELAGLAACFWASNLKATPAQLRRVIRESAHLAETPDNTAGYGVPDFGKATLSFDSIPDLSQFRVGPNPFTGSLSVWTGARITDDLVWRLTDLSGRQLGGGTQGSTQGGIVYIIPVAADVPAGTYILQLSGGGSLKSVLVQKMLENH</sequence>
<keyword evidence="2 5" id="KW-0645">Protease</keyword>
<dbReference type="RefSeq" id="WP_344822845.1">
    <property type="nucleotide sequence ID" value="NZ_BAABEZ010000004.1"/>
</dbReference>
<comment type="caution">
    <text evidence="8">The sequence shown here is derived from an EMBL/GenBank/DDBJ whole genome shotgun (WGS) entry which is preliminary data.</text>
</comment>
<evidence type="ECO:0000313" key="9">
    <source>
        <dbReference type="Proteomes" id="UP001501410"/>
    </source>
</evidence>
<feature type="signal peptide" evidence="6">
    <location>
        <begin position="1"/>
        <end position="27"/>
    </location>
</feature>
<dbReference type="Proteomes" id="UP001501410">
    <property type="component" value="Unassembled WGS sequence"/>
</dbReference>
<feature type="active site" description="Charge relay system" evidence="5">
    <location>
        <position position="193"/>
    </location>
</feature>
<dbReference type="InterPro" id="IPR017317">
    <property type="entry name" value="Pept_S8_subtilisin_bacteroid-2"/>
</dbReference>
<dbReference type="Gene3D" id="3.40.50.200">
    <property type="entry name" value="Peptidase S8/S53 domain"/>
    <property type="match status" value="1"/>
</dbReference>
<feature type="active site" description="Charge relay system" evidence="5">
    <location>
        <position position="414"/>
    </location>
</feature>
<accession>A0ABP8MK10</accession>
<evidence type="ECO:0000256" key="4">
    <source>
        <dbReference type="ARBA" id="ARBA00022825"/>
    </source>
</evidence>
<feature type="chain" id="PRO_5046102168" evidence="6">
    <location>
        <begin position="28"/>
        <end position="564"/>
    </location>
</feature>
<evidence type="ECO:0000313" key="8">
    <source>
        <dbReference type="EMBL" id="GAA4450899.1"/>
    </source>
</evidence>
<dbReference type="PROSITE" id="PS51892">
    <property type="entry name" value="SUBTILASE"/>
    <property type="match status" value="1"/>
</dbReference>
<protein>
    <submittedName>
        <fullName evidence="8">S8 family serine peptidase</fullName>
    </submittedName>
</protein>
<organism evidence="8 9">
    <name type="scientific">Rurimicrobium arvi</name>
    <dbReference type="NCBI Taxonomy" id="2049916"/>
    <lineage>
        <taxon>Bacteria</taxon>
        <taxon>Pseudomonadati</taxon>
        <taxon>Bacteroidota</taxon>
        <taxon>Chitinophagia</taxon>
        <taxon>Chitinophagales</taxon>
        <taxon>Chitinophagaceae</taxon>
        <taxon>Rurimicrobium</taxon>
    </lineage>
</organism>
<evidence type="ECO:0000259" key="7">
    <source>
        <dbReference type="Pfam" id="PF00082"/>
    </source>
</evidence>
<keyword evidence="4 5" id="KW-0720">Serine protease</keyword>
<dbReference type="SUPFAM" id="SSF52743">
    <property type="entry name" value="Subtilisin-like"/>
    <property type="match status" value="1"/>
</dbReference>
<keyword evidence="3 5" id="KW-0378">Hydrolase</keyword>
<feature type="domain" description="Peptidase S8/S53" evidence="7">
    <location>
        <begin position="184"/>
        <end position="460"/>
    </location>
</feature>
<dbReference type="PIRSF" id="PIRSF037903">
    <property type="entry name" value="Subtilisin_rel_GFO_2223"/>
    <property type="match status" value="1"/>
</dbReference>
<dbReference type="InterPro" id="IPR050131">
    <property type="entry name" value="Peptidase_S8_subtilisin-like"/>
</dbReference>
<keyword evidence="6" id="KW-0732">Signal</keyword>
<reference evidence="9" key="1">
    <citation type="journal article" date="2019" name="Int. J. Syst. Evol. Microbiol.">
        <title>The Global Catalogue of Microorganisms (GCM) 10K type strain sequencing project: providing services to taxonomists for standard genome sequencing and annotation.</title>
        <authorList>
            <consortium name="The Broad Institute Genomics Platform"/>
            <consortium name="The Broad Institute Genome Sequencing Center for Infectious Disease"/>
            <person name="Wu L."/>
            <person name="Ma J."/>
        </authorList>
    </citation>
    <scope>NUCLEOTIDE SEQUENCE [LARGE SCALE GENOMIC DNA]</scope>
    <source>
        <strain evidence="9">JCM 31921</strain>
    </source>
</reference>